<reference evidence="2" key="1">
    <citation type="submission" date="2016-01" db="EMBL/GenBank/DDBJ databases">
        <authorList>
            <person name="Peeters C."/>
        </authorList>
    </citation>
    <scope>NUCLEOTIDE SEQUENCE [LARGE SCALE GENOMIC DNA]</scope>
    <source>
        <strain evidence="2">LMG 29323</strain>
    </source>
</reference>
<dbReference type="InterPro" id="IPR002539">
    <property type="entry name" value="MaoC-like_dom"/>
</dbReference>
<evidence type="ECO:0000313" key="2">
    <source>
        <dbReference type="EMBL" id="SAK72063.1"/>
    </source>
</evidence>
<evidence type="ECO:0000313" key="3">
    <source>
        <dbReference type="Proteomes" id="UP000054911"/>
    </source>
</evidence>
<dbReference type="STRING" id="1777141.AWB80_03907"/>
<protein>
    <submittedName>
        <fullName evidence="2">Dehydratase</fullName>
    </submittedName>
</protein>
<dbReference type="InterPro" id="IPR029069">
    <property type="entry name" value="HotDog_dom_sf"/>
</dbReference>
<dbReference type="GO" id="GO:0006633">
    <property type="term" value="P:fatty acid biosynthetic process"/>
    <property type="evidence" value="ECO:0007669"/>
    <property type="project" value="TreeGrafter"/>
</dbReference>
<organism evidence="2 3">
    <name type="scientific">Caballeronia pedi</name>
    <dbReference type="NCBI Taxonomy" id="1777141"/>
    <lineage>
        <taxon>Bacteria</taxon>
        <taxon>Pseudomonadati</taxon>
        <taxon>Pseudomonadota</taxon>
        <taxon>Betaproteobacteria</taxon>
        <taxon>Burkholderiales</taxon>
        <taxon>Burkholderiaceae</taxon>
        <taxon>Caballeronia</taxon>
    </lineage>
</organism>
<feature type="domain" description="MaoC-like" evidence="1">
    <location>
        <begin position="29"/>
        <end position="142"/>
    </location>
</feature>
<comment type="caution">
    <text evidence="2">The sequence shown here is derived from an EMBL/GenBank/DDBJ whole genome shotgun (WGS) entry which is preliminary data.</text>
</comment>
<accession>A0A158BPT0</accession>
<dbReference type="Gene3D" id="3.10.129.10">
    <property type="entry name" value="Hotdog Thioesterase"/>
    <property type="match status" value="1"/>
</dbReference>
<dbReference type="Proteomes" id="UP000054911">
    <property type="component" value="Unassembled WGS sequence"/>
</dbReference>
<dbReference type="OrthoDB" id="6703795at2"/>
<sequence>MTQLQNEGDSVRRGRLLEPGMYDLNDLEVGDHFATSGMTVTETHIVNFAGVSGDMYDIHLDDVAAQQAGFPGRIAHGLLGLALTDGLKTRSPVRMSALATLSWNWSFRSPLLIGDRIQVEIEVVGKRVTKRVDRGIATLRLSVVNQRGTVVQDGETLLLMANRAW</sequence>
<dbReference type="InterPro" id="IPR050965">
    <property type="entry name" value="UPF0336/Enoyl-CoA_hydratase"/>
</dbReference>
<dbReference type="EMBL" id="FCOE02000012">
    <property type="protein sequence ID" value="SAK72063.1"/>
    <property type="molecule type" value="Genomic_DNA"/>
</dbReference>
<dbReference type="SUPFAM" id="SSF54637">
    <property type="entry name" value="Thioesterase/thiol ester dehydrase-isomerase"/>
    <property type="match status" value="1"/>
</dbReference>
<proteinExistence type="predicted"/>
<dbReference type="Pfam" id="PF01575">
    <property type="entry name" value="MaoC_dehydratas"/>
    <property type="match status" value="1"/>
</dbReference>
<dbReference type="GO" id="GO:0019171">
    <property type="term" value="F:(3R)-hydroxyacyl-[acyl-carrier-protein] dehydratase activity"/>
    <property type="evidence" value="ECO:0007669"/>
    <property type="project" value="TreeGrafter"/>
</dbReference>
<dbReference type="PANTHER" id="PTHR43437">
    <property type="entry name" value="HYDROXYACYL-THIOESTER DEHYDRATASE TYPE 2, MITOCHONDRIAL-RELATED"/>
    <property type="match status" value="1"/>
</dbReference>
<name>A0A158BPT0_9BURK</name>
<dbReference type="AlphaFoldDB" id="A0A158BPT0"/>
<gene>
    <name evidence="2" type="ORF">AWB80_03907</name>
</gene>
<dbReference type="RefSeq" id="WP_061176318.1">
    <property type="nucleotide sequence ID" value="NZ_FCOE02000012.1"/>
</dbReference>
<dbReference type="PANTHER" id="PTHR43437:SF3">
    <property type="entry name" value="HYDROXYACYL-THIOESTER DEHYDRATASE TYPE 2, MITOCHONDRIAL"/>
    <property type="match status" value="1"/>
</dbReference>
<evidence type="ECO:0000259" key="1">
    <source>
        <dbReference type="Pfam" id="PF01575"/>
    </source>
</evidence>
<keyword evidence="3" id="KW-1185">Reference proteome</keyword>